<proteinExistence type="predicted"/>
<dbReference type="GO" id="GO:0003677">
    <property type="term" value="F:DNA binding"/>
    <property type="evidence" value="ECO:0007669"/>
    <property type="project" value="InterPro"/>
</dbReference>
<evidence type="ECO:0000313" key="3">
    <source>
        <dbReference type="Proteomes" id="UP000199754"/>
    </source>
</evidence>
<dbReference type="Gene3D" id="1.10.260.40">
    <property type="entry name" value="lambda repressor-like DNA-binding domains"/>
    <property type="match status" value="1"/>
</dbReference>
<dbReference type="AlphaFoldDB" id="A0A221K6N5"/>
<dbReference type="Pfam" id="PF01381">
    <property type="entry name" value="HTH_3"/>
    <property type="match status" value="1"/>
</dbReference>
<dbReference type="SUPFAM" id="SSF47413">
    <property type="entry name" value="lambda repressor-like DNA-binding domains"/>
    <property type="match status" value="1"/>
</dbReference>
<gene>
    <name evidence="2" type="ORF">SULPSESMR1_04940</name>
</gene>
<name>A0A221K6N5_9RHOB</name>
<organism evidence="2 3">
    <name type="scientific">Pseudosulfitobacter pseudonitzschiae</name>
    <dbReference type="NCBI Taxonomy" id="1402135"/>
    <lineage>
        <taxon>Bacteria</taxon>
        <taxon>Pseudomonadati</taxon>
        <taxon>Pseudomonadota</taxon>
        <taxon>Alphaproteobacteria</taxon>
        <taxon>Rhodobacterales</taxon>
        <taxon>Roseobacteraceae</taxon>
        <taxon>Pseudosulfitobacter</taxon>
    </lineage>
</organism>
<keyword evidence="2" id="KW-0614">Plasmid</keyword>
<keyword evidence="3" id="KW-1185">Reference proteome</keyword>
<dbReference type="OrthoDB" id="7206663at2"/>
<feature type="domain" description="HTH cro/C1-type" evidence="1">
    <location>
        <begin position="10"/>
        <end position="39"/>
    </location>
</feature>
<evidence type="ECO:0000259" key="1">
    <source>
        <dbReference type="PROSITE" id="PS50943"/>
    </source>
</evidence>
<dbReference type="InterPro" id="IPR001387">
    <property type="entry name" value="Cro/C1-type_HTH"/>
</dbReference>
<dbReference type="PROSITE" id="PS50943">
    <property type="entry name" value="HTH_CROC1"/>
    <property type="match status" value="1"/>
</dbReference>
<accession>A0A221K6N5</accession>
<geneLocation type="plasmid" evidence="2 3">
    <name>pSMR1-1</name>
</geneLocation>
<protein>
    <submittedName>
        <fullName evidence="2">Transcriptional regulator</fullName>
    </submittedName>
</protein>
<dbReference type="CDD" id="cd00093">
    <property type="entry name" value="HTH_XRE"/>
    <property type="match status" value="1"/>
</dbReference>
<sequence length="87" mass="9343">MIEIATGMQLRAARNALGWSIEKLAEQSGISVRTIIRYEEVSGVPANRSGNLSQLVQSLESAGIEFIGAPDDAPGIRIHVPKPDESK</sequence>
<dbReference type="InterPro" id="IPR010982">
    <property type="entry name" value="Lambda_DNA-bd_dom_sf"/>
</dbReference>
<dbReference type="KEGG" id="spse:SULPSESMR1_04940"/>
<dbReference type="Proteomes" id="UP000199754">
    <property type="component" value="Plasmid pSMR1-1"/>
</dbReference>
<evidence type="ECO:0000313" key="2">
    <source>
        <dbReference type="EMBL" id="ASM74635.1"/>
    </source>
</evidence>
<reference evidence="2 3" key="1">
    <citation type="submission" date="2017-07" db="EMBL/GenBank/DDBJ databases">
        <title>Genome Sequence of Sulfitobacter pseudonitzschiae Strain SMR1 Isolated from a culture of the Diatom Skeletonema marinoi.</title>
        <authorList>
            <person name="Topel M."/>
            <person name="Pinder M.I.M."/>
            <person name="Johansson O.N."/>
            <person name="Kourtchenko O."/>
            <person name="Godhe A."/>
            <person name="Clarke A.K."/>
        </authorList>
    </citation>
    <scope>NUCLEOTIDE SEQUENCE [LARGE SCALE GENOMIC DNA]</scope>
    <source>
        <strain evidence="2 3">SMR1</strain>
        <plasmid evidence="2 3">pSMR1-1</plasmid>
    </source>
</reference>
<dbReference type="EMBL" id="CP022416">
    <property type="protein sequence ID" value="ASM74635.1"/>
    <property type="molecule type" value="Genomic_DNA"/>
</dbReference>
<dbReference type="RefSeq" id="WP_089422663.1">
    <property type="nucleotide sequence ID" value="NZ_CP022416.1"/>
</dbReference>